<sequence>MAYPNSIFNISLINDLDRYFPDVLYNSDRFQSVQDLLGYVQGQSRALCPNFEARRALYRQYLDASGAHEPVENTNRPTTPQTPPSPQTPVSEDVSGEEIPITPLRYISMNLLNDVINLGMPPLAPIRPFTTSSRLNNILFSTTSLTNNLIFEQEDYGGLLNSLFGPMEDVIVAPSTEQIRIATTVSKIEKSMDDNCAICQEEVIADAEIRTINRCNHAFHKGCIDQWFERSVFCPICRIDIRSEDID</sequence>
<evidence type="ECO:0000256" key="3">
    <source>
        <dbReference type="ARBA" id="ARBA00022833"/>
    </source>
</evidence>
<dbReference type="GO" id="GO:0061630">
    <property type="term" value="F:ubiquitin protein ligase activity"/>
    <property type="evidence" value="ECO:0007669"/>
    <property type="project" value="TreeGrafter"/>
</dbReference>
<feature type="region of interest" description="Disordered" evidence="4">
    <location>
        <begin position="68"/>
        <end position="95"/>
    </location>
</feature>
<dbReference type="InterPro" id="IPR001841">
    <property type="entry name" value="Znf_RING"/>
</dbReference>
<proteinExistence type="predicted"/>
<dbReference type="SMART" id="SM00184">
    <property type="entry name" value="RING"/>
    <property type="match status" value="1"/>
</dbReference>
<dbReference type="SUPFAM" id="SSF57850">
    <property type="entry name" value="RING/U-box"/>
    <property type="match status" value="1"/>
</dbReference>
<evidence type="ECO:0000256" key="1">
    <source>
        <dbReference type="ARBA" id="ARBA00022723"/>
    </source>
</evidence>
<dbReference type="Pfam" id="PF13639">
    <property type="entry name" value="zf-RING_2"/>
    <property type="match status" value="1"/>
</dbReference>
<accession>A0A6C0AQ02</accession>
<keyword evidence="2" id="KW-0863">Zinc-finger</keyword>
<dbReference type="AlphaFoldDB" id="A0A6C0AQ02"/>
<dbReference type="Gene3D" id="3.30.40.10">
    <property type="entry name" value="Zinc/RING finger domain, C3HC4 (zinc finger)"/>
    <property type="match status" value="1"/>
</dbReference>
<feature type="domain" description="RING-type" evidence="5">
    <location>
        <begin position="196"/>
        <end position="238"/>
    </location>
</feature>
<dbReference type="GO" id="GO:0016567">
    <property type="term" value="P:protein ubiquitination"/>
    <property type="evidence" value="ECO:0007669"/>
    <property type="project" value="TreeGrafter"/>
</dbReference>
<dbReference type="PROSITE" id="PS50089">
    <property type="entry name" value="ZF_RING_2"/>
    <property type="match status" value="1"/>
</dbReference>
<keyword evidence="3" id="KW-0862">Zinc</keyword>
<name>A0A6C0AQ02_9ZZZZ</name>
<protein>
    <recommendedName>
        <fullName evidence="5">RING-type domain-containing protein</fullName>
    </recommendedName>
</protein>
<evidence type="ECO:0000256" key="4">
    <source>
        <dbReference type="SAM" id="MobiDB-lite"/>
    </source>
</evidence>
<evidence type="ECO:0000313" key="6">
    <source>
        <dbReference type="EMBL" id="QHS81411.1"/>
    </source>
</evidence>
<organism evidence="6">
    <name type="scientific">viral metagenome</name>
    <dbReference type="NCBI Taxonomy" id="1070528"/>
    <lineage>
        <taxon>unclassified sequences</taxon>
        <taxon>metagenomes</taxon>
        <taxon>organismal metagenomes</taxon>
    </lineage>
</organism>
<keyword evidence="1" id="KW-0479">Metal-binding</keyword>
<dbReference type="EMBL" id="MN740758">
    <property type="protein sequence ID" value="QHS81411.1"/>
    <property type="molecule type" value="Genomic_DNA"/>
</dbReference>
<dbReference type="PANTHER" id="PTHR45969">
    <property type="entry name" value="RING ZINC FINGER PROTEIN-RELATED"/>
    <property type="match status" value="1"/>
</dbReference>
<dbReference type="CDD" id="cd16454">
    <property type="entry name" value="RING-H2_PA-TM-RING"/>
    <property type="match status" value="1"/>
</dbReference>
<dbReference type="InterPro" id="IPR013083">
    <property type="entry name" value="Znf_RING/FYVE/PHD"/>
</dbReference>
<evidence type="ECO:0000259" key="5">
    <source>
        <dbReference type="PROSITE" id="PS50089"/>
    </source>
</evidence>
<evidence type="ECO:0000256" key="2">
    <source>
        <dbReference type="ARBA" id="ARBA00022771"/>
    </source>
</evidence>
<reference evidence="6" key="1">
    <citation type="journal article" date="2020" name="Nature">
        <title>Giant virus diversity and host interactions through global metagenomics.</title>
        <authorList>
            <person name="Schulz F."/>
            <person name="Roux S."/>
            <person name="Paez-Espino D."/>
            <person name="Jungbluth S."/>
            <person name="Walsh D.A."/>
            <person name="Denef V.J."/>
            <person name="McMahon K.D."/>
            <person name="Konstantinidis K.T."/>
            <person name="Eloe-Fadrosh E.A."/>
            <person name="Kyrpides N.C."/>
            <person name="Woyke T."/>
        </authorList>
    </citation>
    <scope>NUCLEOTIDE SEQUENCE</scope>
    <source>
        <strain evidence="6">GVMAG-S-1101164-72</strain>
    </source>
</reference>
<dbReference type="PANTHER" id="PTHR45969:SF69">
    <property type="entry name" value="FINGER DOMAIN PROTEIN, PUTATIVE (AFU_ORTHOLOGUE AFUA_3G12190)-RELATED"/>
    <property type="match status" value="1"/>
</dbReference>
<dbReference type="GO" id="GO:0008270">
    <property type="term" value="F:zinc ion binding"/>
    <property type="evidence" value="ECO:0007669"/>
    <property type="project" value="UniProtKB-KW"/>
</dbReference>